<name>A0A0C3DC07_9AGAM</name>
<dbReference type="Proteomes" id="UP000053989">
    <property type="component" value="Unassembled WGS sequence"/>
</dbReference>
<accession>A0A0C3DC07</accession>
<feature type="transmembrane region" description="Helical" evidence="1">
    <location>
        <begin position="251"/>
        <end position="269"/>
    </location>
</feature>
<sequence length="285" mass="32062">MAPSTRPKSKPAPEMPLQVQTFDPEKSYPASHRMMVSEYSDECNSIPDIPECWKVPQVEPGRPWTYLVAVLWRLLCVVSIFRPDLEHHWVSKQSTEGWKIQENRTVSRLTNSNTAAGLILTTTAVFITTQPPSSTWNYSQTAANCLCIFSLSHSLMSIWFGTFVIIVYQAMTREWALEVLMSTRLRLCCTLVALALPMCNLFLATLCLLCAIAAVTLTSPLIVLQASAAVEGILWILFCLMTFWNLLKSSFWTVHLPIYIIGLVTPFRWRRPADNTNQGQGSSAV</sequence>
<keyword evidence="1" id="KW-0812">Transmembrane</keyword>
<keyword evidence="1" id="KW-1133">Transmembrane helix</keyword>
<evidence type="ECO:0000256" key="1">
    <source>
        <dbReference type="SAM" id="Phobius"/>
    </source>
</evidence>
<protein>
    <submittedName>
        <fullName evidence="2">Uncharacterized protein</fullName>
    </submittedName>
</protein>
<dbReference type="EMBL" id="KN822165">
    <property type="protein sequence ID" value="KIM53954.1"/>
    <property type="molecule type" value="Genomic_DNA"/>
</dbReference>
<dbReference type="OrthoDB" id="2680543at2759"/>
<feature type="transmembrane region" description="Helical" evidence="1">
    <location>
        <begin position="221"/>
        <end position="244"/>
    </location>
</feature>
<feature type="transmembrane region" description="Helical" evidence="1">
    <location>
        <begin position="141"/>
        <end position="168"/>
    </location>
</feature>
<dbReference type="InParanoid" id="A0A0C3DC07"/>
<organism evidence="2 3">
    <name type="scientific">Scleroderma citrinum Foug A</name>
    <dbReference type="NCBI Taxonomy" id="1036808"/>
    <lineage>
        <taxon>Eukaryota</taxon>
        <taxon>Fungi</taxon>
        <taxon>Dikarya</taxon>
        <taxon>Basidiomycota</taxon>
        <taxon>Agaricomycotina</taxon>
        <taxon>Agaricomycetes</taxon>
        <taxon>Agaricomycetidae</taxon>
        <taxon>Boletales</taxon>
        <taxon>Sclerodermatineae</taxon>
        <taxon>Sclerodermataceae</taxon>
        <taxon>Scleroderma</taxon>
    </lineage>
</organism>
<reference evidence="3" key="2">
    <citation type="submission" date="2015-01" db="EMBL/GenBank/DDBJ databases">
        <title>Evolutionary Origins and Diversification of the Mycorrhizal Mutualists.</title>
        <authorList>
            <consortium name="DOE Joint Genome Institute"/>
            <consortium name="Mycorrhizal Genomics Consortium"/>
            <person name="Kohler A."/>
            <person name="Kuo A."/>
            <person name="Nagy L.G."/>
            <person name="Floudas D."/>
            <person name="Copeland A."/>
            <person name="Barry K.W."/>
            <person name="Cichocki N."/>
            <person name="Veneault-Fourrey C."/>
            <person name="LaButti K."/>
            <person name="Lindquist E.A."/>
            <person name="Lipzen A."/>
            <person name="Lundell T."/>
            <person name="Morin E."/>
            <person name="Murat C."/>
            <person name="Riley R."/>
            <person name="Ohm R."/>
            <person name="Sun H."/>
            <person name="Tunlid A."/>
            <person name="Henrissat B."/>
            <person name="Grigoriev I.V."/>
            <person name="Hibbett D.S."/>
            <person name="Martin F."/>
        </authorList>
    </citation>
    <scope>NUCLEOTIDE SEQUENCE [LARGE SCALE GENOMIC DNA]</scope>
    <source>
        <strain evidence="3">Foug A</strain>
    </source>
</reference>
<gene>
    <name evidence="2" type="ORF">SCLCIDRAFT_1222367</name>
</gene>
<feature type="transmembrane region" description="Helical" evidence="1">
    <location>
        <begin position="189"/>
        <end position="215"/>
    </location>
</feature>
<reference evidence="2 3" key="1">
    <citation type="submission" date="2014-04" db="EMBL/GenBank/DDBJ databases">
        <authorList>
            <consortium name="DOE Joint Genome Institute"/>
            <person name="Kuo A."/>
            <person name="Kohler A."/>
            <person name="Nagy L.G."/>
            <person name="Floudas D."/>
            <person name="Copeland A."/>
            <person name="Barry K.W."/>
            <person name="Cichocki N."/>
            <person name="Veneault-Fourrey C."/>
            <person name="LaButti K."/>
            <person name="Lindquist E.A."/>
            <person name="Lipzen A."/>
            <person name="Lundell T."/>
            <person name="Morin E."/>
            <person name="Murat C."/>
            <person name="Sun H."/>
            <person name="Tunlid A."/>
            <person name="Henrissat B."/>
            <person name="Grigoriev I.V."/>
            <person name="Hibbett D.S."/>
            <person name="Martin F."/>
            <person name="Nordberg H.P."/>
            <person name="Cantor M.N."/>
            <person name="Hua S.X."/>
        </authorList>
    </citation>
    <scope>NUCLEOTIDE SEQUENCE [LARGE SCALE GENOMIC DNA]</scope>
    <source>
        <strain evidence="2 3">Foug A</strain>
    </source>
</reference>
<evidence type="ECO:0000313" key="3">
    <source>
        <dbReference type="Proteomes" id="UP000053989"/>
    </source>
</evidence>
<proteinExistence type="predicted"/>
<evidence type="ECO:0000313" key="2">
    <source>
        <dbReference type="EMBL" id="KIM53954.1"/>
    </source>
</evidence>
<keyword evidence="3" id="KW-1185">Reference proteome</keyword>
<dbReference type="HOGENOM" id="CLU_082478_1_0_1"/>
<keyword evidence="1" id="KW-0472">Membrane</keyword>
<dbReference type="AlphaFoldDB" id="A0A0C3DC07"/>